<dbReference type="Proteomes" id="UP000000925">
    <property type="component" value="Chromosome"/>
</dbReference>
<dbReference type="OrthoDB" id="9799237at2"/>
<dbReference type="SUPFAM" id="SSF56801">
    <property type="entry name" value="Acetyl-CoA synthetase-like"/>
    <property type="match status" value="1"/>
</dbReference>
<dbReference type="PANTHER" id="PTHR43767">
    <property type="entry name" value="LONG-CHAIN-FATTY-ACID--COA LIGASE"/>
    <property type="match status" value="1"/>
</dbReference>
<evidence type="ECO:0000259" key="1">
    <source>
        <dbReference type="Pfam" id="PF00501"/>
    </source>
</evidence>
<dbReference type="NCBIfam" id="NF006754">
    <property type="entry name" value="PRK09274.1"/>
    <property type="match status" value="1"/>
</dbReference>
<protein>
    <submittedName>
        <fullName evidence="2">AMP-dependent synthetase and ligase</fullName>
    </submittedName>
</protein>
<dbReference type="Pfam" id="PF00501">
    <property type="entry name" value="AMP-binding"/>
    <property type="match status" value="1"/>
</dbReference>
<dbReference type="InterPro" id="IPR050237">
    <property type="entry name" value="ATP-dep_AMP-bd_enzyme"/>
</dbReference>
<proteinExistence type="predicted"/>
<dbReference type="PROSITE" id="PS00455">
    <property type="entry name" value="AMP_BINDING"/>
    <property type="match status" value="1"/>
</dbReference>
<evidence type="ECO:0000313" key="2">
    <source>
        <dbReference type="EMBL" id="ADE55494.1"/>
    </source>
</evidence>
<keyword evidence="2" id="KW-0436">Ligase</keyword>
<gene>
    <name evidence="2" type="ordered locus">Caka_2478</name>
</gene>
<reference evidence="2 3" key="1">
    <citation type="journal article" date="2010" name="Stand. Genomic Sci.">
        <title>Complete genome sequence of Coraliomargarita akajimensis type strain (04OKA010-24).</title>
        <authorList>
            <person name="Mavromatis K."/>
            <person name="Abt B."/>
            <person name="Brambilla E."/>
            <person name="Lapidus A."/>
            <person name="Copeland A."/>
            <person name="Deshpande S."/>
            <person name="Nolan M."/>
            <person name="Lucas S."/>
            <person name="Tice H."/>
            <person name="Cheng J.F."/>
            <person name="Han C."/>
            <person name="Detter J.C."/>
            <person name="Woyke T."/>
            <person name="Goodwin L."/>
            <person name="Pitluck S."/>
            <person name="Held B."/>
            <person name="Brettin T."/>
            <person name="Tapia R."/>
            <person name="Ivanova N."/>
            <person name="Mikhailova N."/>
            <person name="Pati A."/>
            <person name="Liolios K."/>
            <person name="Chen A."/>
            <person name="Palaniappan K."/>
            <person name="Land M."/>
            <person name="Hauser L."/>
            <person name="Chang Y.J."/>
            <person name="Jeffries C.D."/>
            <person name="Rohde M."/>
            <person name="Goker M."/>
            <person name="Bristow J."/>
            <person name="Eisen J.A."/>
            <person name="Markowitz V."/>
            <person name="Hugenholtz P."/>
            <person name="Klenk H.P."/>
            <person name="Kyrpides N.C."/>
        </authorList>
    </citation>
    <scope>NUCLEOTIDE SEQUENCE [LARGE SCALE GENOMIC DNA]</scope>
    <source>
        <strain evidence="3">DSM 45221 / IAM 15411 / JCM 23193 / KCTC 12865</strain>
    </source>
</reference>
<keyword evidence="3" id="KW-1185">Reference proteome</keyword>
<dbReference type="eggNOG" id="COG0318">
    <property type="taxonomic scope" value="Bacteria"/>
</dbReference>
<dbReference type="HOGENOM" id="CLU_000022_59_12_0"/>
<dbReference type="GO" id="GO:0016874">
    <property type="term" value="F:ligase activity"/>
    <property type="evidence" value="ECO:0007669"/>
    <property type="project" value="UniProtKB-KW"/>
</dbReference>
<evidence type="ECO:0000313" key="3">
    <source>
        <dbReference type="Proteomes" id="UP000000925"/>
    </source>
</evidence>
<accession>D5ENL8</accession>
<dbReference type="STRING" id="583355.Caka_2478"/>
<dbReference type="RefSeq" id="WP_013044216.1">
    <property type="nucleotide sequence ID" value="NC_014008.1"/>
</dbReference>
<organism evidence="2 3">
    <name type="scientific">Coraliomargarita akajimensis (strain DSM 45221 / IAM 15411 / JCM 23193 / KCTC 12865 / 04OKA010-24)</name>
    <dbReference type="NCBI Taxonomy" id="583355"/>
    <lineage>
        <taxon>Bacteria</taxon>
        <taxon>Pseudomonadati</taxon>
        <taxon>Verrucomicrobiota</taxon>
        <taxon>Opitutia</taxon>
        <taxon>Puniceicoccales</taxon>
        <taxon>Coraliomargaritaceae</taxon>
        <taxon>Coraliomargarita</taxon>
    </lineage>
</organism>
<sequence>MMPQNVAHFLSEQASLNPDNPAVRAADGRESDGSIRYVERTFCQLESEASATAHLFAESGIGRGTRVLLMVKPGLDLIRIVFALFKIGAVPIVIDPGMGLKKFLRCVRHSKPEALVGIPAAIWVSRLFWPSFKGVRSRVSVSGGFSSKISQKVSLGEFAVVDSAADELAAILFTSGSTGPAKGVCYEHGMFAAQVEAIRGQYGIEAGEFDLPMLPVFALFNPALGMCTVVPEMNPSRPATVDPEKIVRAIQQNQITNSFGSPALWTKIARYCHANGVILPSMRRILMAGAPVPPALMEAMQEIIPNGEIHTPYGATEALPVSSIAASEVLRDTAARTQQGDGTCVGAPLPGVSVKVIQPVDGPIAHIDDVVECSSGEVGEIIVSGPSVTRAYDGLPDADAKSKISGGEVHWHRMGDMGWIGVAGRLWFCGRKVERVLTADGPRYTDCCEAIFNQHPSVFRSALIDVGAGKPGMVIEPEVDTFPDSEAAKEQFLRELHELAQSNAMTSGIKLFFFDASFPVDVRHNAKIHRLTLAERYGDSKAV</sequence>
<dbReference type="PANTHER" id="PTHR43767:SF1">
    <property type="entry name" value="NONRIBOSOMAL PEPTIDE SYNTHASE PES1 (EUROFUNG)-RELATED"/>
    <property type="match status" value="1"/>
</dbReference>
<dbReference type="KEGG" id="caa:Caka_2478"/>
<dbReference type="InterPro" id="IPR042099">
    <property type="entry name" value="ANL_N_sf"/>
</dbReference>
<name>D5ENL8_CORAD</name>
<dbReference type="Gene3D" id="3.40.50.12780">
    <property type="entry name" value="N-terminal domain of ligase-like"/>
    <property type="match status" value="1"/>
</dbReference>
<dbReference type="AlphaFoldDB" id="D5ENL8"/>
<dbReference type="EMBL" id="CP001998">
    <property type="protein sequence ID" value="ADE55494.1"/>
    <property type="molecule type" value="Genomic_DNA"/>
</dbReference>
<dbReference type="InterPro" id="IPR020845">
    <property type="entry name" value="AMP-binding_CS"/>
</dbReference>
<feature type="domain" description="AMP-dependent synthetase/ligase" evidence="1">
    <location>
        <begin position="11"/>
        <end position="392"/>
    </location>
</feature>
<dbReference type="InterPro" id="IPR000873">
    <property type="entry name" value="AMP-dep_synth/lig_dom"/>
</dbReference>